<keyword evidence="2" id="KW-1133">Transmembrane helix</keyword>
<name>A0A844G2V7_9BACT</name>
<keyword evidence="4" id="KW-1185">Reference proteome</keyword>
<feature type="transmembrane region" description="Helical" evidence="2">
    <location>
        <begin position="92"/>
        <end position="112"/>
    </location>
</feature>
<evidence type="ECO:0000313" key="3">
    <source>
        <dbReference type="EMBL" id="MST97252.1"/>
    </source>
</evidence>
<comment type="caution">
    <text evidence="3">The sequence shown here is derived from an EMBL/GenBank/DDBJ whole genome shotgun (WGS) entry which is preliminary data.</text>
</comment>
<dbReference type="EMBL" id="VUNS01000008">
    <property type="protein sequence ID" value="MST97252.1"/>
    <property type="molecule type" value="Genomic_DNA"/>
</dbReference>
<organism evidence="3 4">
    <name type="scientific">Victivallis lenta</name>
    <dbReference type="NCBI Taxonomy" id="2606640"/>
    <lineage>
        <taxon>Bacteria</taxon>
        <taxon>Pseudomonadati</taxon>
        <taxon>Lentisphaerota</taxon>
        <taxon>Lentisphaeria</taxon>
        <taxon>Victivallales</taxon>
        <taxon>Victivallaceae</taxon>
        <taxon>Victivallis</taxon>
    </lineage>
</organism>
<dbReference type="RefSeq" id="WP_154418118.1">
    <property type="nucleotide sequence ID" value="NZ_CALXOB010000051.1"/>
</dbReference>
<sequence>MMNDNNTGPGIAGEPEPAVPPEAEQTSVSLPSFIAPFPPVRPPAAFAHYRLPEGKDSGASFGKIWKLLPSGNPFRLFLAWLRDLPRRGAAVIFRRLLFFAVAFLISLGKAGILQRQVRRRGGPFVRFFRLPEEKRP</sequence>
<evidence type="ECO:0000313" key="4">
    <source>
        <dbReference type="Proteomes" id="UP000435649"/>
    </source>
</evidence>
<feature type="compositionally biased region" description="Low complexity" evidence="1">
    <location>
        <begin position="8"/>
        <end position="24"/>
    </location>
</feature>
<evidence type="ECO:0000256" key="2">
    <source>
        <dbReference type="SAM" id="Phobius"/>
    </source>
</evidence>
<accession>A0A844G2V7</accession>
<keyword evidence="2" id="KW-0472">Membrane</keyword>
<dbReference type="Proteomes" id="UP000435649">
    <property type="component" value="Unassembled WGS sequence"/>
</dbReference>
<feature type="region of interest" description="Disordered" evidence="1">
    <location>
        <begin position="1"/>
        <end position="27"/>
    </location>
</feature>
<keyword evidence="2" id="KW-0812">Transmembrane</keyword>
<protein>
    <submittedName>
        <fullName evidence="3">Uncharacterized protein</fullName>
    </submittedName>
</protein>
<evidence type="ECO:0000256" key="1">
    <source>
        <dbReference type="SAM" id="MobiDB-lite"/>
    </source>
</evidence>
<dbReference type="AlphaFoldDB" id="A0A844G2V7"/>
<gene>
    <name evidence="3" type="ORF">FYJ85_09385</name>
</gene>
<proteinExistence type="predicted"/>
<reference evidence="3 4" key="1">
    <citation type="submission" date="2019-08" db="EMBL/GenBank/DDBJ databases">
        <title>In-depth cultivation of the pig gut microbiome towards novel bacterial diversity and tailored functional studies.</title>
        <authorList>
            <person name="Wylensek D."/>
            <person name="Hitch T.C.A."/>
            <person name="Clavel T."/>
        </authorList>
    </citation>
    <scope>NUCLEOTIDE SEQUENCE [LARGE SCALE GENOMIC DNA]</scope>
    <source>
        <strain evidence="3 4">BBE-744-WT-12</strain>
    </source>
</reference>